<dbReference type="SUPFAM" id="SSF52540">
    <property type="entry name" value="P-loop containing nucleoside triphosphate hydrolases"/>
    <property type="match status" value="1"/>
</dbReference>
<sequence length="340" mass="39074">MGTRRIVVCVLVLLCGMLTYVGISWRSTTPANVLWNPLPVSSRFSRPVNLGVGQELPDQCKGPVGVPGAKPMKEYDLLQLGPFPFFNNFRNPCWYEENSSLGMSCLPYFYLAGFPKCGTTDLWNRICMHPDVARPAHKEPGWFNARFRRKQFGIKSYAQMFARELHKSGRNPGDIQSLVIGDGSTSRVWRHDYWFLLPGNENCSEPQILNSEFVRHLNPNVKIIIMNCRILVGVYHVFIADWLLRIPRDQIYIIRLEDFSADVTAGMTKVFAFLDLVLTIFRSTAQPDRETMTNITAIQRRNVGKLALRSHPMLAETRAMLDDFYRPHNQRLAELLHDRR</sequence>
<dbReference type="EMBL" id="JACVVK020000235">
    <property type="protein sequence ID" value="KAK7482989.1"/>
    <property type="molecule type" value="Genomic_DNA"/>
</dbReference>
<organism evidence="1 2">
    <name type="scientific">Batillaria attramentaria</name>
    <dbReference type="NCBI Taxonomy" id="370345"/>
    <lineage>
        <taxon>Eukaryota</taxon>
        <taxon>Metazoa</taxon>
        <taxon>Spiralia</taxon>
        <taxon>Lophotrochozoa</taxon>
        <taxon>Mollusca</taxon>
        <taxon>Gastropoda</taxon>
        <taxon>Caenogastropoda</taxon>
        <taxon>Sorbeoconcha</taxon>
        <taxon>Cerithioidea</taxon>
        <taxon>Batillariidae</taxon>
        <taxon>Batillaria</taxon>
    </lineage>
</organism>
<dbReference type="PANTHER" id="PTHR15723">
    <property type="entry name" value="CARBOHYDRATE SULFOTRANSFERASE 15"/>
    <property type="match status" value="1"/>
</dbReference>
<reference evidence="1 2" key="1">
    <citation type="journal article" date="2023" name="Sci. Data">
        <title>Genome assembly of the Korean intertidal mud-creeper Batillaria attramentaria.</title>
        <authorList>
            <person name="Patra A.K."/>
            <person name="Ho P.T."/>
            <person name="Jun S."/>
            <person name="Lee S.J."/>
            <person name="Kim Y."/>
            <person name="Won Y.J."/>
        </authorList>
    </citation>
    <scope>NUCLEOTIDE SEQUENCE [LARGE SCALE GENOMIC DNA]</scope>
    <source>
        <strain evidence="1">Wonlab-2016</strain>
    </source>
</reference>
<dbReference type="Gene3D" id="3.40.50.300">
    <property type="entry name" value="P-loop containing nucleotide triphosphate hydrolases"/>
    <property type="match status" value="2"/>
</dbReference>
<gene>
    <name evidence="1" type="ORF">BaRGS_00025766</name>
</gene>
<dbReference type="PANTHER" id="PTHR15723:SF0">
    <property type="entry name" value="CARBOHYDRATE SULFOTRANSFERASE 15"/>
    <property type="match status" value="1"/>
</dbReference>
<feature type="non-terminal residue" evidence="1">
    <location>
        <position position="340"/>
    </location>
</feature>
<name>A0ABD0K6Z9_9CAEN</name>
<proteinExistence type="predicted"/>
<dbReference type="AlphaFoldDB" id="A0ABD0K6Z9"/>
<dbReference type="InterPro" id="IPR052654">
    <property type="entry name" value="CS_Sulfotransferase"/>
</dbReference>
<comment type="caution">
    <text evidence="1">The sequence shown here is derived from an EMBL/GenBank/DDBJ whole genome shotgun (WGS) entry which is preliminary data.</text>
</comment>
<evidence type="ECO:0000313" key="1">
    <source>
        <dbReference type="EMBL" id="KAK7482989.1"/>
    </source>
</evidence>
<evidence type="ECO:0008006" key="3">
    <source>
        <dbReference type="Google" id="ProtNLM"/>
    </source>
</evidence>
<keyword evidence="2" id="KW-1185">Reference proteome</keyword>
<protein>
    <recommendedName>
        <fullName evidence="3">Sulfotransferase</fullName>
    </recommendedName>
</protein>
<accession>A0ABD0K6Z9</accession>
<evidence type="ECO:0000313" key="2">
    <source>
        <dbReference type="Proteomes" id="UP001519460"/>
    </source>
</evidence>
<dbReference type="Proteomes" id="UP001519460">
    <property type="component" value="Unassembled WGS sequence"/>
</dbReference>
<dbReference type="InterPro" id="IPR027417">
    <property type="entry name" value="P-loop_NTPase"/>
</dbReference>